<evidence type="ECO:0000313" key="1">
    <source>
        <dbReference type="EMBL" id="CAK9135787.1"/>
    </source>
</evidence>
<dbReference type="EMBL" id="CAUOFW020000725">
    <property type="protein sequence ID" value="CAK9135787.1"/>
    <property type="molecule type" value="Genomic_DNA"/>
</dbReference>
<proteinExistence type="predicted"/>
<sequence length="115" mass="13357">MAEKLAPEKRHNLFHNGSIRFVESLRQIVLEYIYMGVHSFFKRWVNHLFRSEGFRVGSNAGRGNNIYITLPPNVPTKLFFCKIQSDMSKLHDLCSPIKADSSFWTTEDDPMHSLL</sequence>
<comment type="caution">
    <text evidence="1">The sequence shown here is derived from an EMBL/GenBank/DDBJ whole genome shotgun (WGS) entry which is preliminary data.</text>
</comment>
<accession>A0ABC8QTP0</accession>
<organism evidence="1 2">
    <name type="scientific">Ilex paraguariensis</name>
    <name type="common">yerba mate</name>
    <dbReference type="NCBI Taxonomy" id="185542"/>
    <lineage>
        <taxon>Eukaryota</taxon>
        <taxon>Viridiplantae</taxon>
        <taxon>Streptophyta</taxon>
        <taxon>Embryophyta</taxon>
        <taxon>Tracheophyta</taxon>
        <taxon>Spermatophyta</taxon>
        <taxon>Magnoliopsida</taxon>
        <taxon>eudicotyledons</taxon>
        <taxon>Gunneridae</taxon>
        <taxon>Pentapetalae</taxon>
        <taxon>asterids</taxon>
        <taxon>campanulids</taxon>
        <taxon>Aquifoliales</taxon>
        <taxon>Aquifoliaceae</taxon>
        <taxon>Ilex</taxon>
    </lineage>
</organism>
<protein>
    <submittedName>
        <fullName evidence="1">Uncharacterized protein</fullName>
    </submittedName>
</protein>
<dbReference type="AlphaFoldDB" id="A0ABC8QTP0"/>
<evidence type="ECO:0000313" key="2">
    <source>
        <dbReference type="Proteomes" id="UP001642360"/>
    </source>
</evidence>
<reference evidence="1 2" key="1">
    <citation type="submission" date="2024-02" db="EMBL/GenBank/DDBJ databases">
        <authorList>
            <person name="Vignale AGUSTIN F."/>
            <person name="Sosa J E."/>
            <person name="Modenutti C."/>
        </authorList>
    </citation>
    <scope>NUCLEOTIDE SEQUENCE [LARGE SCALE GENOMIC DNA]</scope>
</reference>
<gene>
    <name evidence="1" type="ORF">ILEXP_LOCUS2746</name>
</gene>
<keyword evidence="2" id="KW-1185">Reference proteome</keyword>
<name>A0ABC8QTP0_9AQUA</name>
<dbReference type="Proteomes" id="UP001642360">
    <property type="component" value="Unassembled WGS sequence"/>
</dbReference>